<dbReference type="InterPro" id="IPR000086">
    <property type="entry name" value="NUDIX_hydrolase_dom"/>
</dbReference>
<comment type="similarity">
    <text evidence="2">Belongs to the Nudix hydrolase family.</text>
</comment>
<evidence type="ECO:0000313" key="5">
    <source>
        <dbReference type="EMBL" id="MBI3630967.1"/>
    </source>
</evidence>
<gene>
    <name evidence="5" type="ORF">HY221_01360</name>
</gene>
<dbReference type="Gene3D" id="3.90.79.10">
    <property type="entry name" value="Nucleoside Triphosphate Pyrophosphohydrolase"/>
    <property type="match status" value="1"/>
</dbReference>
<keyword evidence="1 2" id="KW-0378">Hydrolase</keyword>
<evidence type="ECO:0000259" key="4">
    <source>
        <dbReference type="PROSITE" id="PS51462"/>
    </source>
</evidence>
<dbReference type="GO" id="GO:0004081">
    <property type="term" value="F:bis(5'-nucleosyl)-tetraphosphatase (asymmetrical) activity"/>
    <property type="evidence" value="ECO:0007669"/>
    <property type="project" value="TreeGrafter"/>
</dbReference>
<dbReference type="GO" id="GO:0006754">
    <property type="term" value="P:ATP biosynthetic process"/>
    <property type="evidence" value="ECO:0007669"/>
    <property type="project" value="TreeGrafter"/>
</dbReference>
<sequence>MSVERSAGAVVYRDAKRGREYLLLKHPRKEPEPKEYWNFPKGHIEKGETSQEAARRETEEETGLCGIAFIPGFKETERYVYVAKGRKVLKFVVWFIAESKKKRVKISREHSGAAWLPYDRAYERVFYQGSRRLIQKAHRFLEKNRYNKRRESA</sequence>
<comment type="caution">
    <text evidence="5">The sequence shown here is derived from an EMBL/GenBank/DDBJ whole genome shotgun (WGS) entry which is preliminary data.</text>
</comment>
<evidence type="ECO:0000256" key="1">
    <source>
        <dbReference type="ARBA" id="ARBA00022801"/>
    </source>
</evidence>
<reference evidence="5" key="1">
    <citation type="submission" date="2020-07" db="EMBL/GenBank/DDBJ databases">
        <title>Huge and variable diversity of episymbiotic CPR bacteria and DPANN archaea in groundwater ecosystems.</title>
        <authorList>
            <person name="He C.Y."/>
            <person name="Keren R."/>
            <person name="Whittaker M."/>
            <person name="Farag I.F."/>
            <person name="Doudna J."/>
            <person name="Cate J.H.D."/>
            <person name="Banfield J.F."/>
        </authorList>
    </citation>
    <scope>NUCLEOTIDE SEQUENCE</scope>
    <source>
        <strain evidence="5">NC_groundwater_973_Pr1_S-0.2um_54_13</strain>
    </source>
</reference>
<dbReference type="PRINTS" id="PR00502">
    <property type="entry name" value="NUDIXFAMILY"/>
</dbReference>
<feature type="region of interest" description="Disordered" evidence="3">
    <location>
        <begin position="33"/>
        <end position="59"/>
    </location>
</feature>
<dbReference type="PANTHER" id="PTHR21340:SF0">
    <property type="entry name" value="BIS(5'-NUCLEOSYL)-TETRAPHOSPHATASE [ASYMMETRICAL]"/>
    <property type="match status" value="1"/>
</dbReference>
<evidence type="ECO:0000313" key="6">
    <source>
        <dbReference type="Proteomes" id="UP000753196"/>
    </source>
</evidence>
<dbReference type="AlphaFoldDB" id="A0A932R1H2"/>
<dbReference type="Proteomes" id="UP000753196">
    <property type="component" value="Unassembled WGS sequence"/>
</dbReference>
<dbReference type="PROSITE" id="PS00893">
    <property type="entry name" value="NUDIX_BOX"/>
    <property type="match status" value="1"/>
</dbReference>
<accession>A0A932R1H2</accession>
<organism evidence="5 6">
    <name type="scientific">Candidatus Sungiibacteriota bacterium</name>
    <dbReference type="NCBI Taxonomy" id="2750080"/>
    <lineage>
        <taxon>Bacteria</taxon>
        <taxon>Candidatus Sungiibacteriota</taxon>
    </lineage>
</organism>
<proteinExistence type="inferred from homology"/>
<dbReference type="PROSITE" id="PS51462">
    <property type="entry name" value="NUDIX"/>
    <property type="match status" value="1"/>
</dbReference>
<feature type="compositionally biased region" description="Basic and acidic residues" evidence="3">
    <location>
        <begin position="42"/>
        <end position="58"/>
    </location>
</feature>
<evidence type="ECO:0000256" key="2">
    <source>
        <dbReference type="RuleBase" id="RU003476"/>
    </source>
</evidence>
<dbReference type="GO" id="GO:0006167">
    <property type="term" value="P:AMP biosynthetic process"/>
    <property type="evidence" value="ECO:0007669"/>
    <property type="project" value="TreeGrafter"/>
</dbReference>
<feature type="domain" description="Nudix hydrolase" evidence="4">
    <location>
        <begin position="2"/>
        <end position="140"/>
    </location>
</feature>
<evidence type="ECO:0000256" key="3">
    <source>
        <dbReference type="SAM" id="MobiDB-lite"/>
    </source>
</evidence>
<dbReference type="InterPro" id="IPR020084">
    <property type="entry name" value="NUDIX_hydrolase_CS"/>
</dbReference>
<dbReference type="InterPro" id="IPR051325">
    <property type="entry name" value="Nudix_hydrolase_domain"/>
</dbReference>
<dbReference type="EMBL" id="JACQCR010000031">
    <property type="protein sequence ID" value="MBI3630967.1"/>
    <property type="molecule type" value="Genomic_DNA"/>
</dbReference>
<dbReference type="InterPro" id="IPR015797">
    <property type="entry name" value="NUDIX_hydrolase-like_dom_sf"/>
</dbReference>
<dbReference type="Pfam" id="PF00293">
    <property type="entry name" value="NUDIX"/>
    <property type="match status" value="1"/>
</dbReference>
<dbReference type="PANTHER" id="PTHR21340">
    <property type="entry name" value="DIADENOSINE 5,5-P1,P4-TETRAPHOSPHATE PYROPHOSPHOHYDROLASE MUTT"/>
    <property type="match status" value="1"/>
</dbReference>
<dbReference type="SUPFAM" id="SSF55811">
    <property type="entry name" value="Nudix"/>
    <property type="match status" value="1"/>
</dbReference>
<protein>
    <submittedName>
        <fullName evidence="5">NUDIX domain-containing protein</fullName>
    </submittedName>
</protein>
<dbReference type="InterPro" id="IPR020476">
    <property type="entry name" value="Nudix_hydrolase"/>
</dbReference>
<name>A0A932R1H2_9BACT</name>